<feature type="domain" description="Cation/H+ exchanger transmembrane" evidence="13">
    <location>
        <begin position="158"/>
        <end position="589"/>
    </location>
</feature>
<feature type="transmembrane region" description="Helical" evidence="11">
    <location>
        <begin position="466"/>
        <end position="488"/>
    </location>
</feature>
<feature type="compositionally biased region" description="Polar residues" evidence="10">
    <location>
        <begin position="935"/>
        <end position="947"/>
    </location>
</feature>
<evidence type="ECO:0000256" key="4">
    <source>
        <dbReference type="ARBA" id="ARBA00022989"/>
    </source>
</evidence>
<evidence type="ECO:0000256" key="7">
    <source>
        <dbReference type="ARBA" id="ARBA00023136"/>
    </source>
</evidence>
<evidence type="ECO:0000256" key="1">
    <source>
        <dbReference type="ARBA" id="ARBA00004141"/>
    </source>
</evidence>
<feature type="region of interest" description="Disordered" evidence="10">
    <location>
        <begin position="69"/>
        <end position="93"/>
    </location>
</feature>
<evidence type="ECO:0000259" key="13">
    <source>
        <dbReference type="Pfam" id="PF00999"/>
    </source>
</evidence>
<evidence type="ECO:0000256" key="11">
    <source>
        <dbReference type="SAM" id="Phobius"/>
    </source>
</evidence>
<feature type="signal peptide" evidence="12">
    <location>
        <begin position="1"/>
        <end position="17"/>
    </location>
</feature>
<feature type="transmembrane region" description="Helical" evidence="11">
    <location>
        <begin position="565"/>
        <end position="588"/>
    </location>
</feature>
<feature type="compositionally biased region" description="Basic and acidic residues" evidence="10">
    <location>
        <begin position="1002"/>
        <end position="1026"/>
    </location>
</feature>
<evidence type="ECO:0000256" key="6">
    <source>
        <dbReference type="ARBA" id="ARBA00023065"/>
    </source>
</evidence>
<dbReference type="NCBIfam" id="TIGR00840">
    <property type="entry name" value="b_cpa1"/>
    <property type="match status" value="1"/>
</dbReference>
<accession>A0A0N8B028</accession>
<dbReference type="GO" id="GO:0098719">
    <property type="term" value="P:sodium ion import across plasma membrane"/>
    <property type="evidence" value="ECO:0007669"/>
    <property type="project" value="TreeGrafter"/>
</dbReference>
<feature type="transmembrane region" description="Helical" evidence="11">
    <location>
        <begin position="228"/>
        <end position="246"/>
    </location>
</feature>
<feature type="region of interest" description="Disordered" evidence="10">
    <location>
        <begin position="860"/>
        <end position="1026"/>
    </location>
</feature>
<organism evidence="14">
    <name type="scientific">Daphnia magna</name>
    <dbReference type="NCBI Taxonomy" id="35525"/>
    <lineage>
        <taxon>Eukaryota</taxon>
        <taxon>Metazoa</taxon>
        <taxon>Ecdysozoa</taxon>
        <taxon>Arthropoda</taxon>
        <taxon>Crustacea</taxon>
        <taxon>Branchiopoda</taxon>
        <taxon>Diplostraca</taxon>
        <taxon>Cladocera</taxon>
        <taxon>Anomopoda</taxon>
        <taxon>Daphniidae</taxon>
        <taxon>Daphnia</taxon>
    </lineage>
</organism>
<feature type="region of interest" description="Disordered" evidence="10">
    <location>
        <begin position="793"/>
        <end position="813"/>
    </location>
</feature>
<feature type="compositionally biased region" description="Polar residues" evidence="10">
    <location>
        <begin position="899"/>
        <end position="909"/>
    </location>
</feature>
<feature type="transmembrane region" description="Helical" evidence="11">
    <location>
        <begin position="500"/>
        <end position="524"/>
    </location>
</feature>
<evidence type="ECO:0000256" key="9">
    <source>
        <dbReference type="RuleBase" id="RU003722"/>
    </source>
</evidence>
<keyword evidence="6 9" id="KW-0406">Ion transport</keyword>
<feature type="transmembrane region" description="Helical" evidence="11">
    <location>
        <begin position="433"/>
        <end position="454"/>
    </location>
</feature>
<dbReference type="GO" id="GO:0005886">
    <property type="term" value="C:plasma membrane"/>
    <property type="evidence" value="ECO:0007669"/>
    <property type="project" value="TreeGrafter"/>
</dbReference>
<evidence type="ECO:0000256" key="3">
    <source>
        <dbReference type="ARBA" id="ARBA00022692"/>
    </source>
</evidence>
<evidence type="ECO:0000256" key="2">
    <source>
        <dbReference type="ARBA" id="ARBA00022448"/>
    </source>
</evidence>
<evidence type="ECO:0000256" key="8">
    <source>
        <dbReference type="ARBA" id="ARBA00023201"/>
    </source>
</evidence>
<dbReference type="PRINTS" id="PR01084">
    <property type="entry name" value="NAHEXCHNGR"/>
</dbReference>
<keyword evidence="3 9" id="KW-0812">Transmembrane</keyword>
<feature type="transmembrane region" description="Helical" evidence="11">
    <location>
        <begin position="339"/>
        <end position="364"/>
    </location>
</feature>
<feature type="transmembrane region" description="Helical" evidence="11">
    <location>
        <begin position="306"/>
        <end position="330"/>
    </location>
</feature>
<dbReference type="AlphaFoldDB" id="A0A0N8B028"/>
<feature type="chain" id="PRO_5007419758" description="Sodium/hydrogen exchanger" evidence="12">
    <location>
        <begin position="18"/>
        <end position="1026"/>
    </location>
</feature>
<keyword evidence="2 9" id="KW-0813">Transport</keyword>
<dbReference type="EMBL" id="GDIQ01061543">
    <property type="protein sequence ID" value="JAN33194.1"/>
    <property type="molecule type" value="Transcribed_RNA"/>
</dbReference>
<protein>
    <recommendedName>
        <fullName evidence="9">Sodium/hydrogen exchanger</fullName>
    </recommendedName>
</protein>
<keyword evidence="8 9" id="KW-0739">Sodium transport</keyword>
<dbReference type="GO" id="GO:0015385">
    <property type="term" value="F:sodium:proton antiporter activity"/>
    <property type="evidence" value="ECO:0007669"/>
    <property type="project" value="InterPro"/>
</dbReference>
<reference evidence="14" key="1">
    <citation type="submission" date="2015-10" db="EMBL/GenBank/DDBJ databases">
        <title>EvidentialGene: Evidence-directed Construction of Complete mRNA Transcriptomes without Genomes.</title>
        <authorList>
            <person name="Gilbert D.G."/>
        </authorList>
    </citation>
    <scope>NUCLEOTIDE SEQUENCE</scope>
</reference>
<evidence type="ECO:0000313" key="14">
    <source>
        <dbReference type="EMBL" id="JAN33194.1"/>
    </source>
</evidence>
<keyword evidence="9" id="KW-0050">Antiport</keyword>
<keyword evidence="5" id="KW-0915">Sodium</keyword>
<feature type="transmembrane region" description="Helical" evidence="11">
    <location>
        <begin position="140"/>
        <end position="160"/>
    </location>
</feature>
<dbReference type="GO" id="GO:0051453">
    <property type="term" value="P:regulation of intracellular pH"/>
    <property type="evidence" value="ECO:0007669"/>
    <property type="project" value="TreeGrafter"/>
</dbReference>
<feature type="compositionally biased region" description="Low complexity" evidence="10">
    <location>
        <begin position="881"/>
        <end position="898"/>
    </location>
</feature>
<evidence type="ECO:0000256" key="10">
    <source>
        <dbReference type="SAM" id="MobiDB-lite"/>
    </source>
</evidence>
<comment type="similarity">
    <text evidence="9">Belongs to the monovalent cation:proton antiporter 1 (CPA1) transporter (TC 2.A.36) family.</text>
</comment>
<feature type="transmembrane region" description="Helical" evidence="11">
    <location>
        <begin position="172"/>
        <end position="190"/>
    </location>
</feature>
<dbReference type="InterPro" id="IPR006153">
    <property type="entry name" value="Cation/H_exchanger_TM"/>
</dbReference>
<feature type="transmembrane region" description="Helical" evidence="11">
    <location>
        <begin position="411"/>
        <end position="427"/>
    </location>
</feature>
<keyword evidence="12" id="KW-0732">Signal</keyword>
<evidence type="ECO:0000256" key="12">
    <source>
        <dbReference type="SAM" id="SignalP"/>
    </source>
</evidence>
<dbReference type="Gene3D" id="6.10.140.1330">
    <property type="match status" value="1"/>
</dbReference>
<name>A0A0N8B028_9CRUS</name>
<feature type="compositionally biased region" description="Polar residues" evidence="10">
    <location>
        <begin position="797"/>
        <end position="809"/>
    </location>
</feature>
<dbReference type="InterPro" id="IPR004709">
    <property type="entry name" value="NaH_exchanger"/>
</dbReference>
<dbReference type="PANTHER" id="PTHR10110">
    <property type="entry name" value="SODIUM/HYDROGEN EXCHANGER"/>
    <property type="match status" value="1"/>
</dbReference>
<proteinExistence type="inferred from homology"/>
<keyword evidence="7 11" id="KW-0472">Membrane</keyword>
<keyword evidence="4 11" id="KW-1133">Transmembrane helix</keyword>
<dbReference type="GO" id="GO:0015386">
    <property type="term" value="F:potassium:proton antiporter activity"/>
    <property type="evidence" value="ECO:0007669"/>
    <property type="project" value="TreeGrafter"/>
</dbReference>
<dbReference type="PANTHER" id="PTHR10110:SF126">
    <property type="entry name" value="NA(+)_H(+) EXCHANGER PROTEIN 7"/>
    <property type="match status" value="1"/>
</dbReference>
<feature type="transmembrane region" description="Helical" evidence="11">
    <location>
        <begin position="376"/>
        <end position="404"/>
    </location>
</feature>
<evidence type="ECO:0000256" key="5">
    <source>
        <dbReference type="ARBA" id="ARBA00023053"/>
    </source>
</evidence>
<dbReference type="InterPro" id="IPR018422">
    <property type="entry name" value="Cation/H_exchanger_CPA1"/>
</dbReference>
<feature type="transmembrane region" description="Helical" evidence="11">
    <location>
        <begin position="258"/>
        <end position="286"/>
    </location>
</feature>
<comment type="subcellular location">
    <subcellularLocation>
        <location evidence="1">Membrane</location>
        <topology evidence="1">Multi-pass membrane protein</topology>
    </subcellularLocation>
</comment>
<sequence>MAIMLLLLLLHATLSFAGTTTEQDRQLYVNGDLKQVSQPLPVVVQTDSTSSGDSERHFWHWIHKQQKQSEIRHQKSRRSRRWKEVANGEEDEINHPAMLEKDEMTHSPPMLENRSTHDDESHDEEAHNGIHVASWRWDEIGIYITFTTFIIVAGLAKVAFHHAHVISSRIPESCLLILLGTAVGGILYAAGVGLCEGVRGATRIPGCNPVSNSDSDEAFRFPTFTPKLFFLILLPPIILESSYSLYDRAFADNIGTVLFYAVIGTIFNTFLIGFSLLGLVTIGWIGAVRVPEESNVEWWAGPFYTLQATDCLVFSSLISAVDPVAVLAIFQEVGINKDLYFLVFGESLLNDAVTVVLYSMMVAFAQMEGNVAGGQYALGIVSFFTISLGGLGIGILCGLLTALITRTTSEVRVVEPLAVLGMAYFSYLCAELFHFSGIISCIGCGLVQAHYAFANVSHKSYTTVKYFIKMLSSTSDAIIFLFLGMVLVNDVHEWHTGFVLWTLLLCLVVRFFGVFILTAIANRFRLKPVNLQEQFIMAYGGLRGAVSFSLVEMLLPSVIKPRQMFVTTTLAVILFTVFIQGGTIKLFVRLLHIQKDSKTVKYLMNEMNETMFDHLCAGIEEICGHRGNNFFREKIEHIDELYLRPIFTRSTDKNSLQRLFEKLTLSEHAANMYAGTGEHTGFTPIASTAKIEEPAQEVAPTEKGPTPPLPISGDGEVSPLLVQSPLPGQVVNQFKKPMKGKYPLVRQSSAPPGSMLPARSSTLGFYNPVRPYNENVPGLPEFPDVQLRIKGIKGRQSRPNSGESTNSGSLDPDATAHAFRKALRTTSSNQYKRVYQKHNRNLIGDDDLPEIEMALRRRLSSVSSPMPTGGRFPQAVSSVFNSPLSSPESPNSPKSISNAGGNPTSSFDSGTCFPFSVSGETAVRPQGARRENRRSTSPTRNSQQQPSEYAIENERSSVSGLSKRPRLENLRPSGFAPLRVIAERDGEHSASSLKIQDIENGEDGHPLDTSKSSRPDRPGASRETGV</sequence>
<dbReference type="Pfam" id="PF00999">
    <property type="entry name" value="Na_H_Exchanger"/>
    <property type="match status" value="1"/>
</dbReference>
<dbReference type="OrthoDB" id="196264at2759"/>